<organism evidence="1 2">
    <name type="scientific">Desulfuribacillus stibiiarsenatis</name>
    <dbReference type="NCBI Taxonomy" id="1390249"/>
    <lineage>
        <taxon>Bacteria</taxon>
        <taxon>Bacillati</taxon>
        <taxon>Bacillota</taxon>
        <taxon>Desulfuribacillia</taxon>
        <taxon>Desulfuribacillales</taxon>
        <taxon>Desulfuribacillaceae</taxon>
        <taxon>Desulfuribacillus</taxon>
    </lineage>
</organism>
<name>A0A1E5L662_9FIRM</name>
<evidence type="ECO:0000313" key="1">
    <source>
        <dbReference type="EMBL" id="OEH85554.1"/>
    </source>
</evidence>
<reference evidence="1 2" key="1">
    <citation type="submission" date="2016-09" db="EMBL/GenBank/DDBJ databases">
        <title>Desulfuribacillus arsenicus sp. nov., an obligately anaerobic, dissimilatory arsenic- and antimonate-reducing bacterium isolated from anoxic sediments.</title>
        <authorList>
            <person name="Abin C.A."/>
            <person name="Hollibaugh J.T."/>
        </authorList>
    </citation>
    <scope>NUCLEOTIDE SEQUENCE [LARGE SCALE GENOMIC DNA]</scope>
    <source>
        <strain evidence="1 2">MLFW-2</strain>
    </source>
</reference>
<dbReference type="AlphaFoldDB" id="A0A1E5L662"/>
<accession>A0A1E5L662</accession>
<protein>
    <submittedName>
        <fullName evidence="1">Uncharacterized protein</fullName>
    </submittedName>
</protein>
<dbReference type="STRING" id="1390249.BHU72_15120"/>
<dbReference type="EMBL" id="MJAT01000015">
    <property type="protein sequence ID" value="OEH85554.1"/>
    <property type="molecule type" value="Genomic_DNA"/>
</dbReference>
<gene>
    <name evidence="1" type="ORF">BHU72_15120</name>
</gene>
<evidence type="ECO:0000313" key="2">
    <source>
        <dbReference type="Proteomes" id="UP000095255"/>
    </source>
</evidence>
<proteinExistence type="predicted"/>
<comment type="caution">
    <text evidence="1">The sequence shown here is derived from an EMBL/GenBank/DDBJ whole genome shotgun (WGS) entry which is preliminary data.</text>
</comment>
<sequence>MKSNHWAQMIENITSIIPEYSQDGGNITHILLTDGQHVTIDKKNKNVIQQLKAQSSYNVDLLMRQHSSCFAKRHLLPIPIHPKCILVPIKVRKPYGENDGAYGYVSVDHIDGIEAISPDSLKENKNSGLGMDILGGFRFRSIITLKDNLGTIPTSMQASHISQQVAIVQSVRQEYFKNVYGIRQDEGYGVNQVKEIVVSLATR</sequence>
<dbReference type="Proteomes" id="UP000095255">
    <property type="component" value="Unassembled WGS sequence"/>
</dbReference>
<dbReference type="RefSeq" id="WP_069702078.1">
    <property type="nucleotide sequence ID" value="NZ_MJAT01000015.1"/>
</dbReference>
<dbReference type="OrthoDB" id="2374476at2"/>
<keyword evidence="2" id="KW-1185">Reference proteome</keyword>